<reference evidence="2" key="1">
    <citation type="submission" date="2020-09" db="EMBL/GenBank/DDBJ databases">
        <title>Genome-Enabled Discovery of Anthraquinone Biosynthesis in Senna tora.</title>
        <authorList>
            <person name="Kang S.-H."/>
            <person name="Pandey R.P."/>
            <person name="Lee C.-M."/>
            <person name="Sim J.-S."/>
            <person name="Jeong J.-T."/>
            <person name="Choi B.-S."/>
            <person name="Jung M."/>
            <person name="Ginzburg D."/>
            <person name="Zhao K."/>
            <person name="Won S.Y."/>
            <person name="Oh T.-J."/>
            <person name="Yu Y."/>
            <person name="Kim N.-H."/>
            <person name="Lee O.R."/>
            <person name="Lee T.-H."/>
            <person name="Bashyal P."/>
            <person name="Kim T.-S."/>
            <person name="Lee W.-H."/>
            <person name="Kawkins C."/>
            <person name="Kim C.-K."/>
            <person name="Kim J.S."/>
            <person name="Ahn B.O."/>
            <person name="Rhee S.Y."/>
            <person name="Sohng J.K."/>
        </authorList>
    </citation>
    <scope>NUCLEOTIDE SEQUENCE</scope>
    <source>
        <tissue evidence="2">Leaf</tissue>
    </source>
</reference>
<dbReference type="Proteomes" id="UP000634136">
    <property type="component" value="Unassembled WGS sequence"/>
</dbReference>
<organism evidence="2 3">
    <name type="scientific">Senna tora</name>
    <dbReference type="NCBI Taxonomy" id="362788"/>
    <lineage>
        <taxon>Eukaryota</taxon>
        <taxon>Viridiplantae</taxon>
        <taxon>Streptophyta</taxon>
        <taxon>Embryophyta</taxon>
        <taxon>Tracheophyta</taxon>
        <taxon>Spermatophyta</taxon>
        <taxon>Magnoliopsida</taxon>
        <taxon>eudicotyledons</taxon>
        <taxon>Gunneridae</taxon>
        <taxon>Pentapetalae</taxon>
        <taxon>rosids</taxon>
        <taxon>fabids</taxon>
        <taxon>Fabales</taxon>
        <taxon>Fabaceae</taxon>
        <taxon>Caesalpinioideae</taxon>
        <taxon>Cassia clade</taxon>
        <taxon>Senna</taxon>
    </lineage>
</organism>
<dbReference type="EMBL" id="JAAIUW010000003">
    <property type="protein sequence ID" value="KAF7839367.1"/>
    <property type="molecule type" value="Genomic_DNA"/>
</dbReference>
<feature type="region of interest" description="Disordered" evidence="1">
    <location>
        <begin position="1"/>
        <end position="20"/>
    </location>
</feature>
<comment type="caution">
    <text evidence="2">The sequence shown here is derived from an EMBL/GenBank/DDBJ whole genome shotgun (WGS) entry which is preliminary data.</text>
</comment>
<sequence length="73" mass="8703">MPEKTQKYFRRVKEKKPPPPRKRKCLVWRCCGSKGLLTSSEEKFIFQAKPVKMRVDWQIGDMLEEFMVAITEL</sequence>
<evidence type="ECO:0000313" key="2">
    <source>
        <dbReference type="EMBL" id="KAF7839367.1"/>
    </source>
</evidence>
<feature type="compositionally biased region" description="Basic residues" evidence="1">
    <location>
        <begin position="7"/>
        <end position="20"/>
    </location>
</feature>
<dbReference type="AlphaFoldDB" id="A0A834X7R1"/>
<accession>A0A834X7R1</accession>
<name>A0A834X7R1_9FABA</name>
<protein>
    <submittedName>
        <fullName evidence="2">Uncharacterized protein</fullName>
    </submittedName>
</protein>
<evidence type="ECO:0000313" key="3">
    <source>
        <dbReference type="Proteomes" id="UP000634136"/>
    </source>
</evidence>
<gene>
    <name evidence="2" type="ORF">G2W53_007849</name>
</gene>
<evidence type="ECO:0000256" key="1">
    <source>
        <dbReference type="SAM" id="MobiDB-lite"/>
    </source>
</evidence>
<keyword evidence="3" id="KW-1185">Reference proteome</keyword>
<proteinExistence type="predicted"/>